<organism evidence="2 3">
    <name type="scientific">Acetobacterium bakii</name>
    <dbReference type="NCBI Taxonomy" id="52689"/>
    <lineage>
        <taxon>Bacteria</taxon>
        <taxon>Bacillati</taxon>
        <taxon>Bacillota</taxon>
        <taxon>Clostridia</taxon>
        <taxon>Eubacteriales</taxon>
        <taxon>Eubacteriaceae</taxon>
        <taxon>Acetobacterium</taxon>
    </lineage>
</organism>
<accession>A0A0L6U1E5</accession>
<dbReference type="AlphaFoldDB" id="A0A0L6U1E5"/>
<dbReference type="Gene3D" id="3.20.80.10">
    <property type="entry name" value="Regulatory factor, effector binding domain"/>
    <property type="match status" value="1"/>
</dbReference>
<dbReference type="InterPro" id="IPR029442">
    <property type="entry name" value="GyrI-like"/>
</dbReference>
<dbReference type="EMBL" id="LGYO01000027">
    <property type="protein sequence ID" value="KNZ41625.1"/>
    <property type="molecule type" value="Genomic_DNA"/>
</dbReference>
<dbReference type="STRING" id="52689.AKG39_10985"/>
<evidence type="ECO:0000313" key="3">
    <source>
        <dbReference type="Proteomes" id="UP000036873"/>
    </source>
</evidence>
<feature type="domain" description="AraC effector-binding" evidence="1">
    <location>
        <begin position="2"/>
        <end position="150"/>
    </location>
</feature>
<sequence length="153" mass="17384">MSNIAVLKQKEQPTLFIRTRTSVDQLPQLIGESYCKMSAYLEELNEHLADVPFVAYHNMDMQNLDVEIGFPVAEPIPGKDDIEAGSIPAGLIVFSMNRGPYDKMKPLYKEMANWIEKNGYTATGSAYEYYYNDTSFLETELLTKVVMPVKKDN</sequence>
<dbReference type="SMART" id="SM00871">
    <property type="entry name" value="AraC_E_bind"/>
    <property type="match status" value="1"/>
</dbReference>
<keyword evidence="3" id="KW-1185">Reference proteome</keyword>
<gene>
    <name evidence="2" type="ORF">AKG39_10985</name>
</gene>
<evidence type="ECO:0000259" key="1">
    <source>
        <dbReference type="SMART" id="SM00871"/>
    </source>
</evidence>
<dbReference type="InterPro" id="IPR010499">
    <property type="entry name" value="AraC_E-bd"/>
</dbReference>
<dbReference type="OrthoDB" id="9773308at2"/>
<dbReference type="Proteomes" id="UP000036873">
    <property type="component" value="Unassembled WGS sequence"/>
</dbReference>
<evidence type="ECO:0000313" key="2">
    <source>
        <dbReference type="EMBL" id="KNZ41625.1"/>
    </source>
</evidence>
<protein>
    <submittedName>
        <fullName evidence="2">Transcriptional regulator</fullName>
    </submittedName>
</protein>
<dbReference type="SUPFAM" id="SSF55136">
    <property type="entry name" value="Probable bacterial effector-binding domain"/>
    <property type="match status" value="1"/>
</dbReference>
<name>A0A0L6U1E5_9FIRM</name>
<reference evidence="3" key="1">
    <citation type="submission" date="2015-07" db="EMBL/GenBank/DDBJ databases">
        <title>Draft genome sequence of Acetobacterium bakii DSM 8293, a potential psychrophilic chemical producer through syngas fermentation.</title>
        <authorList>
            <person name="Song Y."/>
            <person name="Hwang S."/>
            <person name="Cho B.-K."/>
        </authorList>
    </citation>
    <scope>NUCLEOTIDE SEQUENCE [LARGE SCALE GENOMIC DNA]</scope>
    <source>
        <strain evidence="3">DSM 8239</strain>
    </source>
</reference>
<dbReference type="Pfam" id="PF06445">
    <property type="entry name" value="GyrI-like"/>
    <property type="match status" value="1"/>
</dbReference>
<dbReference type="InterPro" id="IPR011256">
    <property type="entry name" value="Reg_factor_effector_dom_sf"/>
</dbReference>
<comment type="caution">
    <text evidence="2">The sequence shown here is derived from an EMBL/GenBank/DDBJ whole genome shotgun (WGS) entry which is preliminary data.</text>
</comment>
<proteinExistence type="predicted"/>